<dbReference type="Proteomes" id="UP000256561">
    <property type="component" value="Unassembled WGS sequence"/>
</dbReference>
<evidence type="ECO:0000259" key="1">
    <source>
        <dbReference type="PROSITE" id="PS50878"/>
    </source>
</evidence>
<proteinExistence type="predicted"/>
<sequence>MGVKEERVDKKDYLRILKSETIPSDSPVIFSNNGFYNVAKLYSEDSLNSEYVKEAFEYAIRPNKDHDYISAASPFKYSILKNETKIRGLSLLHPRSQRLYCDFFKEHSASVLYYCSRSKFSLRKPSRVASYYKPKIDDNSNSLGVSSFFSIEGIDRVHKFYESKEFAILESKFNVFTTADVANCFNSIYTHTIPWATHGKSYNKKYITHKSLFANLFDQRMQRSNNNETNGVPIGNEISRIFSEILFQKIDLNIEDKLLAIDLVWGKHYQIYRYVDDYFIFSINREMMAKCLGAVTECLHDFNFALNQSKTQTLERPFSSKIACTAVETKEYLGDFDKAMFDLVKEDGGDSYLLIKKVYKPLGMVNRFIAKIRSICLTNEGTYKNISSLIIGSIKRKVALLEQGIEKSKEKPNPINNIIVLIEIAFFFYNANPQSSTSRTLCGIILKCSDVVEKYAPDDVTFFRSVVIEKINLIFGGITNAEIENNSKDFLPFEKLNILLSTHNFNFSEKFDEEHIFKLIEGKSLNYFDLISLLFYTKGDVEYSKLIQFLESEALKISKRNVDIKNCSEKCHLVLDLLSCPFVSKGTKLKLLRNFPFYNAMSKDPIKKLKALVEFQSVTWFVDWSNFDLGEIIMNKELIRGY</sequence>
<accession>A0A3D8M452</accession>
<dbReference type="InterPro" id="IPR043502">
    <property type="entry name" value="DNA/RNA_pol_sf"/>
</dbReference>
<organism evidence="2 3">
    <name type="scientific">Alteromonas aestuariivivens</name>
    <dbReference type="NCBI Taxonomy" id="1938339"/>
    <lineage>
        <taxon>Bacteria</taxon>
        <taxon>Pseudomonadati</taxon>
        <taxon>Pseudomonadota</taxon>
        <taxon>Gammaproteobacteria</taxon>
        <taxon>Alteromonadales</taxon>
        <taxon>Alteromonadaceae</taxon>
        <taxon>Alteromonas/Salinimonas group</taxon>
        <taxon>Alteromonas</taxon>
    </lineage>
</organism>
<dbReference type="RefSeq" id="WP_115594154.1">
    <property type="nucleotide sequence ID" value="NZ_QRHA01000011.1"/>
</dbReference>
<dbReference type="AlphaFoldDB" id="A0A3D8M452"/>
<dbReference type="Pfam" id="PF00078">
    <property type="entry name" value="RVT_1"/>
    <property type="match status" value="1"/>
</dbReference>
<dbReference type="OrthoDB" id="9780724at2"/>
<feature type="domain" description="Reverse transcriptase" evidence="1">
    <location>
        <begin position="1"/>
        <end position="337"/>
    </location>
</feature>
<dbReference type="SUPFAM" id="SSF56672">
    <property type="entry name" value="DNA/RNA polymerases"/>
    <property type="match status" value="1"/>
</dbReference>
<dbReference type="InterPro" id="IPR000477">
    <property type="entry name" value="RT_dom"/>
</dbReference>
<reference evidence="3" key="1">
    <citation type="submission" date="2018-08" db="EMBL/GenBank/DDBJ databases">
        <authorList>
            <person name="Zhang J."/>
            <person name="Du Z.-J."/>
        </authorList>
    </citation>
    <scope>NUCLEOTIDE SEQUENCE [LARGE SCALE GENOMIC DNA]</scope>
    <source>
        <strain evidence="3">KCTC 52655</strain>
    </source>
</reference>
<gene>
    <name evidence="2" type="ORF">DXV75_14520</name>
</gene>
<name>A0A3D8M452_9ALTE</name>
<dbReference type="CDD" id="cd01646">
    <property type="entry name" value="RT_Bac_retron_I"/>
    <property type="match status" value="1"/>
</dbReference>
<dbReference type="EMBL" id="QRHA01000011">
    <property type="protein sequence ID" value="RDV24426.1"/>
    <property type="molecule type" value="Genomic_DNA"/>
</dbReference>
<dbReference type="PROSITE" id="PS50878">
    <property type="entry name" value="RT_POL"/>
    <property type="match status" value="1"/>
</dbReference>
<dbReference type="NCBIfam" id="NF041748">
    <property type="entry name" value="Drt3b"/>
    <property type="match status" value="1"/>
</dbReference>
<comment type="caution">
    <text evidence="2">The sequence shown here is derived from an EMBL/GenBank/DDBJ whole genome shotgun (WGS) entry which is preliminary data.</text>
</comment>
<evidence type="ECO:0000313" key="2">
    <source>
        <dbReference type="EMBL" id="RDV24426.1"/>
    </source>
</evidence>
<evidence type="ECO:0000313" key="3">
    <source>
        <dbReference type="Proteomes" id="UP000256561"/>
    </source>
</evidence>
<keyword evidence="3" id="KW-1185">Reference proteome</keyword>
<protein>
    <recommendedName>
        <fullName evidence="1">Reverse transcriptase domain-containing protein</fullName>
    </recommendedName>
</protein>